<organism evidence="2 3">
    <name type="scientific">Aspergillus violaceofuscus (strain CBS 115571)</name>
    <dbReference type="NCBI Taxonomy" id="1450538"/>
    <lineage>
        <taxon>Eukaryota</taxon>
        <taxon>Fungi</taxon>
        <taxon>Dikarya</taxon>
        <taxon>Ascomycota</taxon>
        <taxon>Pezizomycotina</taxon>
        <taxon>Eurotiomycetes</taxon>
        <taxon>Eurotiomycetidae</taxon>
        <taxon>Eurotiales</taxon>
        <taxon>Aspergillaceae</taxon>
        <taxon>Aspergillus</taxon>
    </lineage>
</organism>
<accession>A0A2V5HMT1</accession>
<dbReference type="Proteomes" id="UP000249829">
    <property type="component" value="Unassembled WGS sequence"/>
</dbReference>
<reference evidence="2 3" key="1">
    <citation type="submission" date="2018-02" db="EMBL/GenBank/DDBJ databases">
        <title>The genomes of Aspergillus section Nigri reveals drivers in fungal speciation.</title>
        <authorList>
            <consortium name="DOE Joint Genome Institute"/>
            <person name="Vesth T.C."/>
            <person name="Nybo J."/>
            <person name="Theobald S."/>
            <person name="Brandl J."/>
            <person name="Frisvad J.C."/>
            <person name="Nielsen K.F."/>
            <person name="Lyhne E.K."/>
            <person name="Kogle M.E."/>
            <person name="Kuo A."/>
            <person name="Riley R."/>
            <person name="Clum A."/>
            <person name="Nolan M."/>
            <person name="Lipzen A."/>
            <person name="Salamov A."/>
            <person name="Henrissat B."/>
            <person name="Wiebenga A."/>
            <person name="De vries R.P."/>
            <person name="Grigoriev I.V."/>
            <person name="Mortensen U.H."/>
            <person name="Andersen M.R."/>
            <person name="Baker S.E."/>
        </authorList>
    </citation>
    <scope>NUCLEOTIDE SEQUENCE [LARGE SCALE GENOMIC DNA]</scope>
    <source>
        <strain evidence="2 3">CBS 115571</strain>
    </source>
</reference>
<gene>
    <name evidence="2" type="ORF">BO99DRAFT_417760</name>
</gene>
<dbReference type="AlphaFoldDB" id="A0A2V5HMT1"/>
<evidence type="ECO:0000256" key="1">
    <source>
        <dbReference type="SAM" id="MobiDB-lite"/>
    </source>
</evidence>
<evidence type="ECO:0000313" key="2">
    <source>
        <dbReference type="EMBL" id="PYI13267.1"/>
    </source>
</evidence>
<proteinExistence type="predicted"/>
<feature type="region of interest" description="Disordered" evidence="1">
    <location>
        <begin position="101"/>
        <end position="127"/>
    </location>
</feature>
<evidence type="ECO:0000313" key="3">
    <source>
        <dbReference type="Proteomes" id="UP000249829"/>
    </source>
</evidence>
<feature type="compositionally biased region" description="Basic and acidic residues" evidence="1">
    <location>
        <begin position="108"/>
        <end position="118"/>
    </location>
</feature>
<sequence length="150" mass="16578">MQTALSYLVKGAEIALNRTFLLEHENRQLRMAVERKNTKQRRNQHQIDGLNSFTIQEAREAFTNAQAAEEAAGDTGPAEGQPRRRAPPRCTVGKAIFILRRSNNEQQSGRDHKSHFSRDQTPLGPSSNTAIFITGGSRVAAVLVAGSFAY</sequence>
<name>A0A2V5HMT1_ASPV1</name>
<protein>
    <submittedName>
        <fullName evidence="2">Uncharacterized protein</fullName>
    </submittedName>
</protein>
<feature type="region of interest" description="Disordered" evidence="1">
    <location>
        <begin position="64"/>
        <end position="89"/>
    </location>
</feature>
<dbReference type="EMBL" id="KZ825252">
    <property type="protein sequence ID" value="PYI13267.1"/>
    <property type="molecule type" value="Genomic_DNA"/>
</dbReference>
<keyword evidence="3" id="KW-1185">Reference proteome</keyword>